<evidence type="ECO:0000313" key="8">
    <source>
        <dbReference type="Proteomes" id="UP001652622"/>
    </source>
</evidence>
<dbReference type="Gene3D" id="1.20.120.350">
    <property type="entry name" value="Voltage-gated potassium channels. Chain C"/>
    <property type="match status" value="1"/>
</dbReference>
<evidence type="ECO:0000256" key="4">
    <source>
        <dbReference type="ARBA" id="ARBA00023136"/>
    </source>
</evidence>
<dbReference type="SUPFAM" id="SSF81324">
    <property type="entry name" value="Voltage-gated potassium channels"/>
    <property type="match status" value="1"/>
</dbReference>
<dbReference type="PANTHER" id="PTHR47077:SF1">
    <property type="entry name" value="CATION CHANNEL SPERM-ASSOCIATED PROTEIN 4"/>
    <property type="match status" value="1"/>
</dbReference>
<dbReference type="AlphaFoldDB" id="A0A6P9BFR4"/>
<keyword evidence="4 6" id="KW-0472">Membrane</keyword>
<evidence type="ECO:0000313" key="9">
    <source>
        <dbReference type="RefSeq" id="XP_034269638.1"/>
    </source>
</evidence>
<dbReference type="GO" id="GO:0006814">
    <property type="term" value="P:sodium ion transport"/>
    <property type="evidence" value="ECO:0007669"/>
    <property type="project" value="TreeGrafter"/>
</dbReference>
<evidence type="ECO:0000256" key="6">
    <source>
        <dbReference type="SAM" id="Phobius"/>
    </source>
</evidence>
<gene>
    <name evidence="9" type="primary">CATSPER4</name>
</gene>
<protein>
    <submittedName>
        <fullName evidence="9">Cation channel sperm-associated protein 4 isoform X1</fullName>
    </submittedName>
</protein>
<dbReference type="Pfam" id="PF00520">
    <property type="entry name" value="Ion_trans"/>
    <property type="match status" value="1"/>
</dbReference>
<dbReference type="InterPro" id="IPR028744">
    <property type="entry name" value="CatSper4"/>
</dbReference>
<feature type="transmembrane region" description="Helical" evidence="6">
    <location>
        <begin position="210"/>
        <end position="229"/>
    </location>
</feature>
<feature type="region of interest" description="Disordered" evidence="5">
    <location>
        <begin position="457"/>
        <end position="553"/>
    </location>
</feature>
<sequence>MENRYKASLASDQYNRKSSVTELETPLISCKEITRAQDDWDVEEFISKTCMGRFLHHSTFKILLATVVIGNAIVIALRTEPVLEDKYFGLFNAVDTIVLSFLICEVILNWYYGFDLYWKDGWNIINFCIVLYLCIGLVIPLLENETLFRMVRVTRLIQVCSLVSGLARMIQVILQSIPDMANIMILLFAIMLVFSVFGVTLFGTLVPKHFGNLGTALYSLFICITQDGWINIYNDFETEGLALEIGGALYFFIFITFGAFIFANLLVAVVTTNLEQSMTAYQEKQQLKTNLPSLGSFAGFEDGTDDDFTTSQSEALHIKEVIQATPMVHHQELLSLGNLGSLNETTCEDLCLVLEAIHENLKEYQMIRDELDHIVQEVRSLKFNVDHEQEIVLRNIRGANISETMIANQTIYAKTGDVLSTLMNLEKSHLLEREYQKGEVKSAAMRALRQSAMDETEILGRRQTLPAKFDKQQKSSLSESQPEKFQTRRITLSGGIAHQDPLLQSDLTESDSGQNYGRSVPPPSRDSTDQSQKYPDSTPGSSEDKSQGRGKNH</sequence>
<feature type="transmembrane region" description="Helical" evidence="6">
    <location>
        <begin position="124"/>
        <end position="142"/>
    </location>
</feature>
<feature type="transmembrane region" description="Helical" evidence="6">
    <location>
        <begin position="89"/>
        <end position="112"/>
    </location>
</feature>
<feature type="transmembrane region" description="Helical" evidence="6">
    <location>
        <begin position="249"/>
        <end position="274"/>
    </location>
</feature>
<evidence type="ECO:0000256" key="3">
    <source>
        <dbReference type="ARBA" id="ARBA00022989"/>
    </source>
</evidence>
<dbReference type="GO" id="GO:0036128">
    <property type="term" value="C:CatSper complex"/>
    <property type="evidence" value="ECO:0007669"/>
    <property type="project" value="InterPro"/>
</dbReference>
<dbReference type="GO" id="GO:0048240">
    <property type="term" value="P:sperm capacitation"/>
    <property type="evidence" value="ECO:0007669"/>
    <property type="project" value="TreeGrafter"/>
</dbReference>
<name>A0A6P9BFR4_PANGU</name>
<dbReference type="OrthoDB" id="9048483at2759"/>
<dbReference type="PANTHER" id="PTHR47077">
    <property type="entry name" value="ION_TRANS DOMAIN-CONTAINING PROTEIN"/>
    <property type="match status" value="1"/>
</dbReference>
<keyword evidence="3 6" id="KW-1133">Transmembrane helix</keyword>
<dbReference type="GO" id="GO:0005245">
    <property type="term" value="F:voltage-gated calcium channel activity"/>
    <property type="evidence" value="ECO:0007669"/>
    <property type="project" value="TreeGrafter"/>
</dbReference>
<reference evidence="9" key="1">
    <citation type="submission" date="2025-08" db="UniProtKB">
        <authorList>
            <consortium name="RefSeq"/>
        </authorList>
    </citation>
    <scope>IDENTIFICATION</scope>
    <source>
        <tissue evidence="9">Blood</tissue>
    </source>
</reference>
<feature type="transmembrane region" description="Helical" evidence="6">
    <location>
        <begin position="180"/>
        <end position="203"/>
    </location>
</feature>
<dbReference type="OMA" id="CELLLGW"/>
<proteinExistence type="predicted"/>
<dbReference type="InterPro" id="IPR027359">
    <property type="entry name" value="Volt_channel_dom_sf"/>
</dbReference>
<evidence type="ECO:0000256" key="5">
    <source>
        <dbReference type="SAM" id="MobiDB-lite"/>
    </source>
</evidence>
<accession>A0A6P9BFR4</accession>
<feature type="transmembrane region" description="Helical" evidence="6">
    <location>
        <begin position="58"/>
        <end position="77"/>
    </location>
</feature>
<evidence type="ECO:0000256" key="2">
    <source>
        <dbReference type="ARBA" id="ARBA00022692"/>
    </source>
</evidence>
<feature type="compositionally biased region" description="Polar residues" evidence="5">
    <location>
        <begin position="529"/>
        <end position="541"/>
    </location>
</feature>
<dbReference type="GO" id="GO:0097228">
    <property type="term" value="C:sperm principal piece"/>
    <property type="evidence" value="ECO:0007669"/>
    <property type="project" value="TreeGrafter"/>
</dbReference>
<dbReference type="GeneID" id="117663506"/>
<evidence type="ECO:0000256" key="1">
    <source>
        <dbReference type="ARBA" id="ARBA00004141"/>
    </source>
</evidence>
<feature type="compositionally biased region" description="Polar residues" evidence="5">
    <location>
        <begin position="505"/>
        <end position="517"/>
    </location>
</feature>
<dbReference type="GO" id="GO:0030317">
    <property type="term" value="P:flagellated sperm motility"/>
    <property type="evidence" value="ECO:0007669"/>
    <property type="project" value="InterPro"/>
</dbReference>
<keyword evidence="8" id="KW-1185">Reference proteome</keyword>
<keyword evidence="2 6" id="KW-0812">Transmembrane</keyword>
<dbReference type="Proteomes" id="UP001652622">
    <property type="component" value="Unplaced"/>
</dbReference>
<dbReference type="KEGG" id="pgut:117663506"/>
<dbReference type="InParanoid" id="A0A6P9BFR4"/>
<dbReference type="InterPro" id="IPR005821">
    <property type="entry name" value="Ion_trans_dom"/>
</dbReference>
<comment type="subcellular location">
    <subcellularLocation>
        <location evidence="1">Membrane</location>
        <topology evidence="1">Multi-pass membrane protein</topology>
    </subcellularLocation>
</comment>
<dbReference type="GO" id="GO:0001669">
    <property type="term" value="C:acrosomal vesicle"/>
    <property type="evidence" value="ECO:0007669"/>
    <property type="project" value="TreeGrafter"/>
</dbReference>
<organism evidence="8 9">
    <name type="scientific">Pantherophis guttatus</name>
    <name type="common">Corn snake</name>
    <name type="synonym">Elaphe guttata</name>
    <dbReference type="NCBI Taxonomy" id="94885"/>
    <lineage>
        <taxon>Eukaryota</taxon>
        <taxon>Metazoa</taxon>
        <taxon>Chordata</taxon>
        <taxon>Craniata</taxon>
        <taxon>Vertebrata</taxon>
        <taxon>Euteleostomi</taxon>
        <taxon>Lepidosauria</taxon>
        <taxon>Squamata</taxon>
        <taxon>Bifurcata</taxon>
        <taxon>Unidentata</taxon>
        <taxon>Episquamata</taxon>
        <taxon>Toxicofera</taxon>
        <taxon>Serpentes</taxon>
        <taxon>Colubroidea</taxon>
        <taxon>Colubridae</taxon>
        <taxon>Colubrinae</taxon>
        <taxon>Pantherophis</taxon>
    </lineage>
</organism>
<dbReference type="GO" id="GO:0005227">
    <property type="term" value="F:calcium-activated cation channel activity"/>
    <property type="evidence" value="ECO:0007669"/>
    <property type="project" value="InterPro"/>
</dbReference>
<dbReference type="Gene3D" id="1.10.287.70">
    <property type="match status" value="1"/>
</dbReference>
<dbReference type="CTD" id="378807"/>
<dbReference type="RefSeq" id="XP_034269638.1">
    <property type="nucleotide sequence ID" value="XM_034413747.2"/>
</dbReference>
<evidence type="ECO:0000259" key="7">
    <source>
        <dbReference type="Pfam" id="PF00520"/>
    </source>
</evidence>
<feature type="domain" description="Ion transport" evidence="7">
    <location>
        <begin position="57"/>
        <end position="276"/>
    </location>
</feature>